<evidence type="ECO:0000256" key="6">
    <source>
        <dbReference type="ARBA" id="ARBA00023237"/>
    </source>
</evidence>
<evidence type="ECO:0008006" key="8">
    <source>
        <dbReference type="Google" id="ProtNLM"/>
    </source>
</evidence>
<evidence type="ECO:0000256" key="5">
    <source>
        <dbReference type="ARBA" id="ARBA00023136"/>
    </source>
</evidence>
<dbReference type="PANTHER" id="PTHR35093:SF8">
    <property type="entry name" value="OUTER MEMBRANE PROTEIN NMB0088-RELATED"/>
    <property type="match status" value="1"/>
</dbReference>
<accession>A0A381W5M0</accession>
<evidence type="ECO:0000256" key="1">
    <source>
        <dbReference type="ARBA" id="ARBA00004571"/>
    </source>
</evidence>
<evidence type="ECO:0000256" key="3">
    <source>
        <dbReference type="ARBA" id="ARBA00022692"/>
    </source>
</evidence>
<evidence type="ECO:0000256" key="2">
    <source>
        <dbReference type="ARBA" id="ARBA00022452"/>
    </source>
</evidence>
<protein>
    <recommendedName>
        <fullName evidence="8">DUF5723 domain-containing protein</fullName>
    </recommendedName>
</protein>
<dbReference type="InterPro" id="IPR005017">
    <property type="entry name" value="OMPP1/FadL/TodX"/>
</dbReference>
<keyword evidence="6" id="KW-0998">Cell outer membrane</keyword>
<keyword evidence="2" id="KW-1134">Transmembrane beta strand</keyword>
<dbReference type="PANTHER" id="PTHR35093">
    <property type="entry name" value="OUTER MEMBRANE PROTEIN NMB0088-RELATED"/>
    <property type="match status" value="1"/>
</dbReference>
<evidence type="ECO:0000256" key="4">
    <source>
        <dbReference type="ARBA" id="ARBA00022729"/>
    </source>
</evidence>
<dbReference type="SUPFAM" id="SSF56935">
    <property type="entry name" value="Porins"/>
    <property type="match status" value="1"/>
</dbReference>
<name>A0A381W5M0_9ZZZZ</name>
<dbReference type="GO" id="GO:0009279">
    <property type="term" value="C:cell outer membrane"/>
    <property type="evidence" value="ECO:0007669"/>
    <property type="project" value="UniProtKB-SubCell"/>
</dbReference>
<dbReference type="GO" id="GO:0015483">
    <property type="term" value="F:long-chain fatty acid transporting porin activity"/>
    <property type="evidence" value="ECO:0007669"/>
    <property type="project" value="TreeGrafter"/>
</dbReference>
<keyword evidence="5" id="KW-0472">Membrane</keyword>
<proteinExistence type="predicted"/>
<dbReference type="EMBL" id="UINC01010771">
    <property type="protein sequence ID" value="SVA47795.1"/>
    <property type="molecule type" value="Genomic_DNA"/>
</dbReference>
<keyword evidence="3" id="KW-0812">Transmembrane</keyword>
<keyword evidence="4" id="KW-0732">Signal</keyword>
<dbReference type="AlphaFoldDB" id="A0A381W5M0"/>
<dbReference type="Gene3D" id="2.40.160.60">
    <property type="entry name" value="Outer membrane protein transport protein (OMPP1/FadL/TodX)"/>
    <property type="match status" value="1"/>
</dbReference>
<comment type="subcellular location">
    <subcellularLocation>
        <location evidence="1">Cell outer membrane</location>
        <topology evidence="1">Multi-pass membrane protein</topology>
    </subcellularLocation>
</comment>
<organism evidence="7">
    <name type="scientific">marine metagenome</name>
    <dbReference type="NCBI Taxonomy" id="408172"/>
    <lineage>
        <taxon>unclassified sequences</taxon>
        <taxon>metagenomes</taxon>
        <taxon>ecological metagenomes</taxon>
    </lineage>
</organism>
<evidence type="ECO:0000313" key="7">
    <source>
        <dbReference type="EMBL" id="SVA47795.1"/>
    </source>
</evidence>
<sequence>MNHNIMILKYGLTLASMISSLGAQAYFSSIFPQNSGFRSARTMSLGMSGVATSAGIENIWTNPALLSTNEKRLSITAIGSLRRFEEKRSFPVMDMFDDVVTDNVYVANRYWYNNIEGGMVLKLRKNNYLGLSKSTFWDFTYDYAEEVRGSLPSGTYNRDPVRGYNEIHRGGQITAYSIGMSQTVFSEIKIGITANILKGESMVDRYAINVLEPDEALASDSSYTFSSDVSLAETTMMPTFGISYQPNRQYQIGFSYQKGVDLSFNNVWTIPKINERTQLPGFHHPSVWDSTGQVTISLPAKMSIGVEAKMKNPLKTKAVFELHYTDWSKYKLTTESTLDTSLTQSEMNFSFKEAWEIHGGIEHYFQEQIPFRFGFIFSESPLGQEFERIQITLGSAYVWGKATFDFGIIFGSLSYRYEDIFPAMADETIDLETVNESSSSVKFSIQYDF</sequence>
<dbReference type="Pfam" id="PF03349">
    <property type="entry name" value="Toluene_X"/>
    <property type="match status" value="1"/>
</dbReference>
<gene>
    <name evidence="7" type="ORF">METZ01_LOCUS100649</name>
</gene>
<reference evidence="7" key="1">
    <citation type="submission" date="2018-05" db="EMBL/GenBank/DDBJ databases">
        <authorList>
            <person name="Lanie J.A."/>
            <person name="Ng W.-L."/>
            <person name="Kazmierczak K.M."/>
            <person name="Andrzejewski T.M."/>
            <person name="Davidsen T.M."/>
            <person name="Wayne K.J."/>
            <person name="Tettelin H."/>
            <person name="Glass J.I."/>
            <person name="Rusch D."/>
            <person name="Podicherti R."/>
            <person name="Tsui H.-C.T."/>
            <person name="Winkler M.E."/>
        </authorList>
    </citation>
    <scope>NUCLEOTIDE SEQUENCE</scope>
</reference>